<dbReference type="Pfam" id="PF10318">
    <property type="entry name" value="7TM_GPCR_Srh"/>
    <property type="match status" value="1"/>
</dbReference>
<evidence type="ECO:0000313" key="3">
    <source>
        <dbReference type="Proteomes" id="UP001175271"/>
    </source>
</evidence>
<organism evidence="2 3">
    <name type="scientific">Steinernema hermaphroditum</name>
    <dbReference type="NCBI Taxonomy" id="289476"/>
    <lineage>
        <taxon>Eukaryota</taxon>
        <taxon>Metazoa</taxon>
        <taxon>Ecdysozoa</taxon>
        <taxon>Nematoda</taxon>
        <taxon>Chromadorea</taxon>
        <taxon>Rhabditida</taxon>
        <taxon>Tylenchina</taxon>
        <taxon>Panagrolaimomorpha</taxon>
        <taxon>Strongyloidoidea</taxon>
        <taxon>Steinernematidae</taxon>
        <taxon>Steinernema</taxon>
    </lineage>
</organism>
<dbReference type="AlphaFoldDB" id="A0AA39LYR2"/>
<proteinExistence type="predicted"/>
<feature type="transmembrane region" description="Helical" evidence="1">
    <location>
        <begin position="268"/>
        <end position="294"/>
    </location>
</feature>
<sequence length="315" mass="36325">MSSPFLENLFSRAIDLASCVAVIVMPFTIVIIIRHTPRRMRHYSLFLLNMTAWNLAGNVVFSIFHPFPMMPLTCFKFVGFLQQSYHFNHETLGHQLMFVILLIAVNAACGIFVSFQFRYTSVAQFEWIRHINPMWGYAYCVFLHIFSSLLTIFIYRIFQISIVEYGITDPSVDVTNLFCFYPSGFNKSFPIASFFVFFVIVLTAVVTFFTLCFSKLQSAKIVLNTKTVRLQRSLLRNLVVLTSIPFFLAGIPFLIVIATVYFNEFPYSRLFCVLAFIPIINHGAIMCIATLAMFKNYREVVCGMTKRIFRKKSTT</sequence>
<feature type="transmembrane region" description="Helical" evidence="1">
    <location>
        <begin position="136"/>
        <end position="158"/>
    </location>
</feature>
<feature type="transmembrane region" description="Helical" evidence="1">
    <location>
        <begin position="45"/>
        <end position="67"/>
    </location>
</feature>
<keyword evidence="1" id="KW-1133">Transmembrane helix</keyword>
<dbReference type="EMBL" id="JAUCMV010000003">
    <property type="protein sequence ID" value="KAK0414215.1"/>
    <property type="molecule type" value="Genomic_DNA"/>
</dbReference>
<feature type="transmembrane region" description="Helical" evidence="1">
    <location>
        <begin position="96"/>
        <end position="115"/>
    </location>
</feature>
<keyword evidence="3" id="KW-1185">Reference proteome</keyword>
<dbReference type="Proteomes" id="UP001175271">
    <property type="component" value="Unassembled WGS sequence"/>
</dbReference>
<keyword evidence="1" id="KW-0472">Membrane</keyword>
<gene>
    <name evidence="2" type="ORF">QR680_007208</name>
</gene>
<protein>
    <submittedName>
        <fullName evidence="2">Uncharacterized protein</fullName>
    </submittedName>
</protein>
<keyword evidence="1" id="KW-0812">Transmembrane</keyword>
<feature type="transmembrane region" description="Helical" evidence="1">
    <location>
        <begin position="191"/>
        <end position="213"/>
    </location>
</feature>
<dbReference type="InterPro" id="IPR019422">
    <property type="entry name" value="7TM_GPCR_serpentine_rcpt_Srh"/>
</dbReference>
<feature type="transmembrane region" description="Helical" evidence="1">
    <location>
        <begin position="12"/>
        <end position="33"/>
    </location>
</feature>
<reference evidence="2" key="1">
    <citation type="submission" date="2023-06" db="EMBL/GenBank/DDBJ databases">
        <title>Genomic analysis of the entomopathogenic nematode Steinernema hermaphroditum.</title>
        <authorList>
            <person name="Schwarz E.M."/>
            <person name="Heppert J.K."/>
            <person name="Baniya A."/>
            <person name="Schwartz H.T."/>
            <person name="Tan C.-H."/>
            <person name="Antoshechkin I."/>
            <person name="Sternberg P.W."/>
            <person name="Goodrich-Blair H."/>
            <person name="Dillman A.R."/>
        </authorList>
    </citation>
    <scope>NUCLEOTIDE SEQUENCE</scope>
    <source>
        <strain evidence="2">PS9179</strain>
        <tissue evidence="2">Whole animal</tissue>
    </source>
</reference>
<name>A0AA39LYR2_9BILA</name>
<comment type="caution">
    <text evidence="2">The sequence shown here is derived from an EMBL/GenBank/DDBJ whole genome shotgun (WGS) entry which is preliminary data.</text>
</comment>
<evidence type="ECO:0000256" key="1">
    <source>
        <dbReference type="SAM" id="Phobius"/>
    </source>
</evidence>
<evidence type="ECO:0000313" key="2">
    <source>
        <dbReference type="EMBL" id="KAK0414215.1"/>
    </source>
</evidence>
<dbReference type="Gene3D" id="1.20.1070.10">
    <property type="entry name" value="Rhodopsin 7-helix transmembrane proteins"/>
    <property type="match status" value="1"/>
</dbReference>
<accession>A0AA39LYR2</accession>
<feature type="transmembrane region" description="Helical" evidence="1">
    <location>
        <begin position="234"/>
        <end position="262"/>
    </location>
</feature>